<accession>X5DU71</accession>
<evidence type="ECO:0000256" key="1">
    <source>
        <dbReference type="SAM" id="MobiDB-lite"/>
    </source>
</evidence>
<feature type="signal peptide" evidence="2">
    <location>
        <begin position="1"/>
        <end position="25"/>
    </location>
</feature>
<dbReference type="Proteomes" id="UP000023703">
    <property type="component" value="Chromosome"/>
</dbReference>
<proteinExistence type="predicted"/>
<dbReference type="HOGENOM" id="CLU_1114349_0_0_11"/>
<dbReference type="EMBL" id="CP006842">
    <property type="protein sequence ID" value="AHW64804.1"/>
    <property type="molecule type" value="Genomic_DNA"/>
</dbReference>
<dbReference type="RefSeq" id="WP_038549687.1">
    <property type="nucleotide sequence ID" value="NZ_CP006842.1"/>
</dbReference>
<dbReference type="PROSITE" id="PS51257">
    <property type="entry name" value="PROKAR_LIPOPROTEIN"/>
    <property type="match status" value="1"/>
</dbReference>
<protein>
    <submittedName>
        <fullName evidence="3">Putative secreted protein</fullName>
    </submittedName>
</protein>
<name>X5DU71_9CORY</name>
<sequence>MKTRTIRRTVAATAIALCATTAVVACGSDDSTGDGGVGALTGDDARAESGEDSKDNGGHGGSKPEDRVKELDAPLHYAGDEVEFTGGEKYEYDDGRTEFGKNAFKYGITIDNLRKVETMTEPDPDAPEDHPDSKAQLDAVYLCYDITARIIDDPNKGTDDELYALDSIPSEPTTQPQWNGYVNDFDMLESGAVRVNPGEDHPEILPRTEEEYLEMRGGGACQLLPSGRNRSEFRLEQVASCRTPAARRR</sequence>
<evidence type="ECO:0000256" key="2">
    <source>
        <dbReference type="SAM" id="SignalP"/>
    </source>
</evidence>
<evidence type="ECO:0000313" key="4">
    <source>
        <dbReference type="Proteomes" id="UP000023703"/>
    </source>
</evidence>
<feature type="chain" id="PRO_5039002541" evidence="2">
    <location>
        <begin position="26"/>
        <end position="249"/>
    </location>
</feature>
<keyword evidence="4" id="KW-1185">Reference proteome</keyword>
<feature type="compositionally biased region" description="Basic and acidic residues" evidence="1">
    <location>
        <begin position="43"/>
        <end position="71"/>
    </location>
</feature>
<feature type="region of interest" description="Disordered" evidence="1">
    <location>
        <begin position="28"/>
        <end position="71"/>
    </location>
</feature>
<reference evidence="3 4" key="1">
    <citation type="journal article" date="2015" name="Int. J. Syst. Evol. Microbiol.">
        <title>Revisiting Corynebacterium glyciniphilum (ex Kubota et al., 1972) sp. nov., nom. rev., isolated from putrefied banana.</title>
        <authorList>
            <person name="Al-Dilaimi A."/>
            <person name="Bednarz H."/>
            <person name="Lomker A."/>
            <person name="Niehaus K."/>
            <person name="Kalinowski J."/>
            <person name="Ruckert C."/>
        </authorList>
    </citation>
    <scope>NUCLEOTIDE SEQUENCE [LARGE SCALE GENOMIC DNA]</scope>
    <source>
        <strain evidence="3">AJ 3170</strain>
    </source>
</reference>
<organism evidence="3 4">
    <name type="scientific">Corynebacterium glyciniphilum AJ 3170</name>
    <dbReference type="NCBI Taxonomy" id="1404245"/>
    <lineage>
        <taxon>Bacteria</taxon>
        <taxon>Bacillati</taxon>
        <taxon>Actinomycetota</taxon>
        <taxon>Actinomycetes</taxon>
        <taxon>Mycobacteriales</taxon>
        <taxon>Corynebacteriaceae</taxon>
        <taxon>Corynebacterium</taxon>
    </lineage>
</organism>
<evidence type="ECO:0000313" key="3">
    <source>
        <dbReference type="EMBL" id="AHW64804.1"/>
    </source>
</evidence>
<dbReference type="AlphaFoldDB" id="X5DU71"/>
<dbReference type="KEGG" id="cgy:CGLY_11795"/>
<keyword evidence="2" id="KW-0732">Signal</keyword>
<gene>
    <name evidence="3" type="ORF">CGLY_11795</name>
</gene>
<dbReference type="STRING" id="1404245.CGLY_11795"/>